<sequence>MSGIRHVYDVQLPGRGGGSLAVDLHFTGSADEHPVLLWFHGGGWTRGGRRASEEKILWPYARAGLTVVSVGYRLSGEANHPAQLDDAFDALAWLSDPESGYSFDTSRVFVGGGSAGGHIASLVGVNLRRYRRRHGDALPPVRGVIVIYPVANPLEYDAAKLAAGPPAPGTFAAWSLESTGGRPAQFGQALLGPDPVLSPSPFLDSYRELVPTDVPPYLIQHGSNDTDVPFSQSLLLYDTLSSQGVPTTLVLHSDADHGSPWFHRGLALDAVSAFVREHSAPPS</sequence>
<evidence type="ECO:0000259" key="2">
    <source>
        <dbReference type="Pfam" id="PF07859"/>
    </source>
</evidence>
<dbReference type="Gene3D" id="3.40.50.1820">
    <property type="entry name" value="alpha/beta hydrolase"/>
    <property type="match status" value="1"/>
</dbReference>
<protein>
    <submittedName>
        <fullName evidence="3">Alpha/beta hydrolase</fullName>
    </submittedName>
</protein>
<dbReference type="PANTHER" id="PTHR48081">
    <property type="entry name" value="AB HYDROLASE SUPERFAMILY PROTEIN C4A8.06C"/>
    <property type="match status" value="1"/>
</dbReference>
<dbReference type="Proteomes" id="UP000664382">
    <property type="component" value="Unassembled WGS sequence"/>
</dbReference>
<reference evidence="3" key="1">
    <citation type="submission" date="2021-03" db="EMBL/GenBank/DDBJ databases">
        <title>Leucobacter chromiisoli sp. nov., isolated from chromium-containing soil of chemical plant.</title>
        <authorList>
            <person name="Xu Z."/>
        </authorList>
    </citation>
    <scope>NUCLEOTIDE SEQUENCE</scope>
    <source>
        <strain evidence="3">S27</strain>
    </source>
</reference>
<dbReference type="Pfam" id="PF07859">
    <property type="entry name" value="Abhydrolase_3"/>
    <property type="match status" value="1"/>
</dbReference>
<dbReference type="RefSeq" id="WP_208097527.1">
    <property type="nucleotide sequence ID" value="NZ_JAGDYM010000007.1"/>
</dbReference>
<comment type="caution">
    <text evidence="3">The sequence shown here is derived from an EMBL/GenBank/DDBJ whole genome shotgun (WGS) entry which is preliminary data.</text>
</comment>
<dbReference type="EMBL" id="JAGDYM010000007">
    <property type="protein sequence ID" value="MBO1901773.1"/>
    <property type="molecule type" value="Genomic_DNA"/>
</dbReference>
<feature type="domain" description="Alpha/beta hydrolase fold-3" evidence="2">
    <location>
        <begin position="36"/>
        <end position="258"/>
    </location>
</feature>
<name>A0A939MIW9_9MICO</name>
<keyword evidence="4" id="KW-1185">Reference proteome</keyword>
<dbReference type="InterPro" id="IPR013094">
    <property type="entry name" value="AB_hydrolase_3"/>
</dbReference>
<organism evidence="3 4">
    <name type="scientific">Leucobacter weissii</name>
    <dbReference type="NCBI Taxonomy" id="1983706"/>
    <lineage>
        <taxon>Bacteria</taxon>
        <taxon>Bacillati</taxon>
        <taxon>Actinomycetota</taxon>
        <taxon>Actinomycetes</taxon>
        <taxon>Micrococcales</taxon>
        <taxon>Microbacteriaceae</taxon>
        <taxon>Leucobacter</taxon>
    </lineage>
</organism>
<dbReference type="SUPFAM" id="SSF53474">
    <property type="entry name" value="alpha/beta-Hydrolases"/>
    <property type="match status" value="1"/>
</dbReference>
<keyword evidence="1 3" id="KW-0378">Hydrolase</keyword>
<dbReference type="InterPro" id="IPR029058">
    <property type="entry name" value="AB_hydrolase_fold"/>
</dbReference>
<proteinExistence type="predicted"/>
<accession>A0A939MIW9</accession>
<dbReference type="InterPro" id="IPR050300">
    <property type="entry name" value="GDXG_lipolytic_enzyme"/>
</dbReference>
<gene>
    <name evidence="3" type="ORF">J4H92_07390</name>
</gene>
<evidence type="ECO:0000313" key="3">
    <source>
        <dbReference type="EMBL" id="MBO1901773.1"/>
    </source>
</evidence>
<dbReference type="AlphaFoldDB" id="A0A939MIW9"/>
<dbReference type="GO" id="GO:0016787">
    <property type="term" value="F:hydrolase activity"/>
    <property type="evidence" value="ECO:0007669"/>
    <property type="project" value="UniProtKB-KW"/>
</dbReference>
<evidence type="ECO:0000313" key="4">
    <source>
        <dbReference type="Proteomes" id="UP000664382"/>
    </source>
</evidence>
<evidence type="ECO:0000256" key="1">
    <source>
        <dbReference type="ARBA" id="ARBA00022801"/>
    </source>
</evidence>